<keyword evidence="3" id="KW-1185">Reference proteome</keyword>
<dbReference type="RefSeq" id="WP_142604345.1">
    <property type="nucleotide sequence ID" value="NZ_FXSZ01000008.1"/>
</dbReference>
<proteinExistence type="predicted"/>
<organism evidence="2 3">
    <name type="scientific">Solitalea koreensis</name>
    <dbReference type="NCBI Taxonomy" id="543615"/>
    <lineage>
        <taxon>Bacteria</taxon>
        <taxon>Pseudomonadati</taxon>
        <taxon>Bacteroidota</taxon>
        <taxon>Sphingobacteriia</taxon>
        <taxon>Sphingobacteriales</taxon>
        <taxon>Sphingobacteriaceae</taxon>
        <taxon>Solitalea</taxon>
    </lineage>
</organism>
<dbReference type="Proteomes" id="UP000315971">
    <property type="component" value="Unassembled WGS sequence"/>
</dbReference>
<feature type="signal peptide" evidence="1">
    <location>
        <begin position="1"/>
        <end position="19"/>
    </location>
</feature>
<evidence type="ECO:0008006" key="4">
    <source>
        <dbReference type="Google" id="ProtNLM"/>
    </source>
</evidence>
<dbReference type="EMBL" id="FXSZ01000008">
    <property type="protein sequence ID" value="SMO73763.1"/>
    <property type="molecule type" value="Genomic_DNA"/>
</dbReference>
<evidence type="ECO:0000256" key="1">
    <source>
        <dbReference type="SAM" id="SignalP"/>
    </source>
</evidence>
<evidence type="ECO:0000313" key="3">
    <source>
        <dbReference type="Proteomes" id="UP000315971"/>
    </source>
</evidence>
<reference evidence="2 3" key="1">
    <citation type="submission" date="2017-05" db="EMBL/GenBank/DDBJ databases">
        <authorList>
            <person name="Varghese N."/>
            <person name="Submissions S."/>
        </authorList>
    </citation>
    <scope>NUCLEOTIDE SEQUENCE [LARGE SCALE GENOMIC DNA]</scope>
    <source>
        <strain evidence="2 3">DSM 21342</strain>
    </source>
</reference>
<name>A0A521DPZ7_9SPHI</name>
<evidence type="ECO:0000313" key="2">
    <source>
        <dbReference type="EMBL" id="SMO73763.1"/>
    </source>
</evidence>
<sequence>MKRILLLLTLCLGATGLKAQTAEETVAYINAKYGAYKSDVNEWERIATNDALITITSNKYKIERIWWGKVTGIAYTRRTNDEGKQYWRIVLSGKLFKFKKDDAGSMDFQGNRYLYEAEGENGYYFLIPEVSEENVKKFVKALTKIAELNGAKLVKDDLF</sequence>
<gene>
    <name evidence="2" type="ORF">SAMN06265350_10849</name>
</gene>
<feature type="chain" id="PRO_5021807393" description="DUF4468 domain-containing protein" evidence="1">
    <location>
        <begin position="20"/>
        <end position="159"/>
    </location>
</feature>
<accession>A0A521DPZ7</accession>
<dbReference type="AlphaFoldDB" id="A0A521DPZ7"/>
<keyword evidence="1" id="KW-0732">Signal</keyword>
<protein>
    <recommendedName>
        <fullName evidence="4">DUF4468 domain-containing protein</fullName>
    </recommendedName>
</protein>